<dbReference type="SMART" id="SM00091">
    <property type="entry name" value="PAS"/>
    <property type="match status" value="2"/>
</dbReference>
<dbReference type="InterPro" id="IPR002197">
    <property type="entry name" value="HTH_Fis"/>
</dbReference>
<feature type="coiled-coil region" evidence="6">
    <location>
        <begin position="225"/>
        <end position="252"/>
    </location>
</feature>
<accession>I4D6W7</accession>
<keyword evidence="3" id="KW-0805">Transcription regulation</keyword>
<dbReference type="InterPro" id="IPR003593">
    <property type="entry name" value="AAA+_ATPase"/>
</dbReference>
<dbReference type="PROSITE" id="PS50112">
    <property type="entry name" value="PAS"/>
    <property type="match status" value="1"/>
</dbReference>
<evidence type="ECO:0000313" key="9">
    <source>
        <dbReference type="EMBL" id="AFM41541.1"/>
    </source>
</evidence>
<evidence type="ECO:0000256" key="5">
    <source>
        <dbReference type="ARBA" id="ARBA00023163"/>
    </source>
</evidence>
<dbReference type="GO" id="GO:0005524">
    <property type="term" value="F:ATP binding"/>
    <property type="evidence" value="ECO:0007669"/>
    <property type="project" value="UniProtKB-KW"/>
</dbReference>
<dbReference type="Gene3D" id="1.10.10.60">
    <property type="entry name" value="Homeodomain-like"/>
    <property type="match status" value="1"/>
</dbReference>
<name>I4D6W7_DESAJ</name>
<evidence type="ECO:0000256" key="3">
    <source>
        <dbReference type="ARBA" id="ARBA00023015"/>
    </source>
</evidence>
<dbReference type="PROSITE" id="PS00688">
    <property type="entry name" value="SIGMA54_INTERACT_3"/>
    <property type="match status" value="1"/>
</dbReference>
<gene>
    <name evidence="9" type="ordered locus">Desaci_2608</name>
</gene>
<dbReference type="KEGG" id="dai:Desaci_2608"/>
<dbReference type="Pfam" id="PF13426">
    <property type="entry name" value="PAS_9"/>
    <property type="match status" value="2"/>
</dbReference>
<dbReference type="InterPro" id="IPR027417">
    <property type="entry name" value="P-loop_NTPase"/>
</dbReference>
<dbReference type="InterPro" id="IPR009057">
    <property type="entry name" value="Homeodomain-like_sf"/>
</dbReference>
<feature type="domain" description="PAS" evidence="8">
    <location>
        <begin position="119"/>
        <end position="164"/>
    </location>
</feature>
<dbReference type="CDD" id="cd00130">
    <property type="entry name" value="PAS"/>
    <property type="match status" value="1"/>
</dbReference>
<dbReference type="FunFam" id="3.40.50.300:FF:000006">
    <property type="entry name" value="DNA-binding transcriptional regulator NtrC"/>
    <property type="match status" value="1"/>
</dbReference>
<dbReference type="GO" id="GO:0043565">
    <property type="term" value="F:sequence-specific DNA binding"/>
    <property type="evidence" value="ECO:0007669"/>
    <property type="project" value="InterPro"/>
</dbReference>
<dbReference type="EMBL" id="CP003639">
    <property type="protein sequence ID" value="AFM41541.1"/>
    <property type="molecule type" value="Genomic_DNA"/>
</dbReference>
<dbReference type="Pfam" id="PF00158">
    <property type="entry name" value="Sigma54_activat"/>
    <property type="match status" value="1"/>
</dbReference>
<dbReference type="PROSITE" id="PS00675">
    <property type="entry name" value="SIGMA54_INTERACT_1"/>
    <property type="match status" value="1"/>
</dbReference>
<dbReference type="PANTHER" id="PTHR32071">
    <property type="entry name" value="TRANSCRIPTIONAL REGULATORY PROTEIN"/>
    <property type="match status" value="1"/>
</dbReference>
<dbReference type="InterPro" id="IPR025943">
    <property type="entry name" value="Sigma_54_int_dom_ATP-bd_2"/>
</dbReference>
<keyword evidence="10" id="KW-1185">Reference proteome</keyword>
<keyword evidence="4" id="KW-0238">DNA-binding</keyword>
<keyword evidence="5" id="KW-0804">Transcription</keyword>
<dbReference type="GO" id="GO:0006355">
    <property type="term" value="P:regulation of DNA-templated transcription"/>
    <property type="evidence" value="ECO:0007669"/>
    <property type="project" value="InterPro"/>
</dbReference>
<dbReference type="Gene3D" id="3.40.50.300">
    <property type="entry name" value="P-loop containing nucleotide triphosphate hydrolases"/>
    <property type="match status" value="1"/>
</dbReference>
<dbReference type="CDD" id="cd00009">
    <property type="entry name" value="AAA"/>
    <property type="match status" value="1"/>
</dbReference>
<evidence type="ECO:0000256" key="1">
    <source>
        <dbReference type="ARBA" id="ARBA00022741"/>
    </source>
</evidence>
<proteinExistence type="predicted"/>
<dbReference type="NCBIfam" id="TIGR00229">
    <property type="entry name" value="sensory_box"/>
    <property type="match status" value="1"/>
</dbReference>
<keyword evidence="1" id="KW-0547">Nucleotide-binding</keyword>
<dbReference type="InterPro" id="IPR002078">
    <property type="entry name" value="Sigma_54_int"/>
</dbReference>
<dbReference type="InterPro" id="IPR058031">
    <property type="entry name" value="AAA_lid_NorR"/>
</dbReference>
<reference evidence="9 10" key="1">
    <citation type="journal article" date="2012" name="J. Bacteriol.">
        <title>Complete genome sequences of Desulfosporosinus orientis DSM765T, Desulfosporosinus youngiae DSM17734T, Desulfosporosinus meridiei DSM13257T, and Desulfosporosinus acidiphilus DSM22704T.</title>
        <authorList>
            <person name="Pester M."/>
            <person name="Brambilla E."/>
            <person name="Alazard D."/>
            <person name="Rattei T."/>
            <person name="Weinmaier T."/>
            <person name="Han J."/>
            <person name="Lucas S."/>
            <person name="Lapidus A."/>
            <person name="Cheng J.F."/>
            <person name="Goodwin L."/>
            <person name="Pitluck S."/>
            <person name="Peters L."/>
            <person name="Ovchinnikova G."/>
            <person name="Teshima H."/>
            <person name="Detter J.C."/>
            <person name="Han C.S."/>
            <person name="Tapia R."/>
            <person name="Land M.L."/>
            <person name="Hauser L."/>
            <person name="Kyrpides N.C."/>
            <person name="Ivanova N.N."/>
            <person name="Pagani I."/>
            <person name="Huntmann M."/>
            <person name="Wei C.L."/>
            <person name="Davenport K.W."/>
            <person name="Daligault H."/>
            <person name="Chain P.S."/>
            <person name="Chen A."/>
            <person name="Mavromatis K."/>
            <person name="Markowitz V."/>
            <person name="Szeto E."/>
            <person name="Mikhailova N."/>
            <person name="Pati A."/>
            <person name="Wagner M."/>
            <person name="Woyke T."/>
            <person name="Ollivier B."/>
            <person name="Klenk H.P."/>
            <person name="Spring S."/>
            <person name="Loy A."/>
        </authorList>
    </citation>
    <scope>NUCLEOTIDE SEQUENCE [LARGE SCALE GENOMIC DNA]</scope>
    <source>
        <strain evidence="10">DSM 22704 / JCM 16185 / SJ4</strain>
    </source>
</reference>
<dbReference type="Pfam" id="PF02954">
    <property type="entry name" value="HTH_8"/>
    <property type="match status" value="1"/>
</dbReference>
<dbReference type="SUPFAM" id="SSF52540">
    <property type="entry name" value="P-loop containing nucleoside triphosphate hydrolases"/>
    <property type="match status" value="1"/>
</dbReference>
<dbReference type="InterPro" id="IPR000014">
    <property type="entry name" value="PAS"/>
</dbReference>
<evidence type="ECO:0000259" key="8">
    <source>
        <dbReference type="PROSITE" id="PS50112"/>
    </source>
</evidence>
<feature type="domain" description="Sigma-54 factor interaction" evidence="7">
    <location>
        <begin position="260"/>
        <end position="490"/>
    </location>
</feature>
<dbReference type="AlphaFoldDB" id="I4D6W7"/>
<evidence type="ECO:0000259" key="7">
    <source>
        <dbReference type="PROSITE" id="PS50045"/>
    </source>
</evidence>
<dbReference type="InterPro" id="IPR035965">
    <property type="entry name" value="PAS-like_dom_sf"/>
</dbReference>
<keyword evidence="2" id="KW-0067">ATP-binding</keyword>
<dbReference type="Gene3D" id="3.30.450.20">
    <property type="entry name" value="PAS domain"/>
    <property type="match status" value="2"/>
</dbReference>
<dbReference type="PROSITE" id="PS00676">
    <property type="entry name" value="SIGMA54_INTERACT_2"/>
    <property type="match status" value="1"/>
</dbReference>
<evidence type="ECO:0000313" key="10">
    <source>
        <dbReference type="Proteomes" id="UP000002892"/>
    </source>
</evidence>
<dbReference type="Gene3D" id="1.10.8.60">
    <property type="match status" value="1"/>
</dbReference>
<dbReference type="SMART" id="SM00382">
    <property type="entry name" value="AAA"/>
    <property type="match status" value="1"/>
</dbReference>
<dbReference type="PRINTS" id="PR01590">
    <property type="entry name" value="HTHFIS"/>
</dbReference>
<dbReference type="RefSeq" id="WP_014827538.1">
    <property type="nucleotide sequence ID" value="NC_018068.1"/>
</dbReference>
<dbReference type="InterPro" id="IPR025944">
    <property type="entry name" value="Sigma_54_int_dom_CS"/>
</dbReference>
<dbReference type="eggNOG" id="COG3829">
    <property type="taxonomic scope" value="Bacteria"/>
</dbReference>
<dbReference type="HOGENOM" id="CLU_000445_8_1_9"/>
<dbReference type="STRING" id="646529.Desaci_2608"/>
<sequence length="564" mass="63294">MYFSKLSLIWQTCVQGMILCNSELIIEAANPSAERMLVSSANCLAGKPLAMYLPTIKPAKSGEMEQVITEETVSVKAKTLNVCTFPVTITEKQTGILLLLNDVTELKEVRKKLEDTEKWKNILTTVLDTAYEGIVIVDENGYVTTFNQAYENFIGVKREKMIGRPVEEVVENTRLHIVVKTGKPEIRQIQRIKGHDMICDRIPIREGNKIIGAVGKVLFRDVSEIDQLQEQTRRLKQELEYYKGRLRRQQQQARYSVENIIGKSKVISDLKEMVSKAATSRSTVLLRGESGTGKELFAHAIHNSSPFYAKAFIKVNCAAIPENLLESELFGYEEGAFTGAKKGGKIGKFEQAEGGSIFLDEIGDMPLSMQVKLLRVLQERELERVGGTQTIKINTRVIAATNCELEELVLDGKFRQDLFYRLNVVSLPIPALRQRTEDIPVLIEHFLDKLGKVLGCGHKKISSDALEILLNHSWPGNIRELENVLERALNIVDGDEILAEHLPDYLIETTNGAAIVTLKEALAKKECEMLKKALETTHGNVIEAARRLGLSKSSFYEKMSRYGI</sequence>
<organism evidence="9 10">
    <name type="scientific">Desulfosporosinus acidiphilus (strain DSM 22704 / JCM 16185 / SJ4)</name>
    <dbReference type="NCBI Taxonomy" id="646529"/>
    <lineage>
        <taxon>Bacteria</taxon>
        <taxon>Bacillati</taxon>
        <taxon>Bacillota</taxon>
        <taxon>Clostridia</taxon>
        <taxon>Eubacteriales</taxon>
        <taxon>Desulfitobacteriaceae</taxon>
        <taxon>Desulfosporosinus</taxon>
    </lineage>
</organism>
<dbReference type="Pfam" id="PF25601">
    <property type="entry name" value="AAA_lid_14"/>
    <property type="match status" value="1"/>
</dbReference>
<dbReference type="SUPFAM" id="SSF46689">
    <property type="entry name" value="Homeodomain-like"/>
    <property type="match status" value="1"/>
</dbReference>
<dbReference type="SUPFAM" id="SSF55785">
    <property type="entry name" value="PYP-like sensor domain (PAS domain)"/>
    <property type="match status" value="2"/>
</dbReference>
<protein>
    <submittedName>
        <fullName evidence="9">PAS domain S-box</fullName>
    </submittedName>
</protein>
<evidence type="ECO:0000256" key="6">
    <source>
        <dbReference type="SAM" id="Coils"/>
    </source>
</evidence>
<dbReference type="InterPro" id="IPR025662">
    <property type="entry name" value="Sigma_54_int_dom_ATP-bd_1"/>
</dbReference>
<evidence type="ECO:0000256" key="2">
    <source>
        <dbReference type="ARBA" id="ARBA00022840"/>
    </source>
</evidence>
<dbReference type="PROSITE" id="PS50045">
    <property type="entry name" value="SIGMA54_INTERACT_4"/>
    <property type="match status" value="1"/>
</dbReference>
<dbReference type="PANTHER" id="PTHR32071:SF57">
    <property type="entry name" value="C4-DICARBOXYLATE TRANSPORT TRANSCRIPTIONAL REGULATORY PROTEIN DCTD"/>
    <property type="match status" value="1"/>
</dbReference>
<evidence type="ECO:0000256" key="4">
    <source>
        <dbReference type="ARBA" id="ARBA00023125"/>
    </source>
</evidence>
<dbReference type="Proteomes" id="UP000002892">
    <property type="component" value="Chromosome"/>
</dbReference>
<keyword evidence="6" id="KW-0175">Coiled coil</keyword>